<name>A0A9P5XU60_9AGAR</name>
<dbReference type="AlphaFoldDB" id="A0A9P5XU60"/>
<dbReference type="Proteomes" id="UP000807353">
    <property type="component" value="Unassembled WGS sequence"/>
</dbReference>
<evidence type="ECO:0000256" key="1">
    <source>
        <dbReference type="SAM" id="SignalP"/>
    </source>
</evidence>
<keyword evidence="3" id="KW-1185">Reference proteome</keyword>
<dbReference type="EMBL" id="MU150397">
    <property type="protein sequence ID" value="KAF9456900.1"/>
    <property type="molecule type" value="Genomic_DNA"/>
</dbReference>
<sequence length="164" mass="17240">MRFPIVEIFLASALLVNTLAATTDNGTHSDGSIQKTPLKPLLNSNDRFKREERIESALRGLLQVRQSSCSIGSFQCPAGDGCCPDGGDCCSDGRCCNTAQLCCQGGGCCELNDVCATDETTGERGCCPVGKICTGSTSAAMGLEVHPALYTGFVTASAFFLYVF</sequence>
<feature type="signal peptide" evidence="1">
    <location>
        <begin position="1"/>
        <end position="20"/>
    </location>
</feature>
<comment type="caution">
    <text evidence="2">The sequence shown here is derived from an EMBL/GenBank/DDBJ whole genome shotgun (WGS) entry which is preliminary data.</text>
</comment>
<feature type="chain" id="PRO_5040466870" description="Granulin" evidence="1">
    <location>
        <begin position="21"/>
        <end position="164"/>
    </location>
</feature>
<dbReference type="OrthoDB" id="5358959at2759"/>
<protein>
    <recommendedName>
        <fullName evidence="4">Granulin</fullName>
    </recommendedName>
</protein>
<keyword evidence="1" id="KW-0732">Signal</keyword>
<gene>
    <name evidence="2" type="ORF">BDZ94DRAFT_295014</name>
</gene>
<accession>A0A9P5XU60</accession>
<organism evidence="2 3">
    <name type="scientific">Collybia nuda</name>
    <dbReference type="NCBI Taxonomy" id="64659"/>
    <lineage>
        <taxon>Eukaryota</taxon>
        <taxon>Fungi</taxon>
        <taxon>Dikarya</taxon>
        <taxon>Basidiomycota</taxon>
        <taxon>Agaricomycotina</taxon>
        <taxon>Agaricomycetes</taxon>
        <taxon>Agaricomycetidae</taxon>
        <taxon>Agaricales</taxon>
        <taxon>Tricholomatineae</taxon>
        <taxon>Clitocybaceae</taxon>
        <taxon>Collybia</taxon>
    </lineage>
</organism>
<evidence type="ECO:0000313" key="3">
    <source>
        <dbReference type="Proteomes" id="UP000807353"/>
    </source>
</evidence>
<evidence type="ECO:0008006" key="4">
    <source>
        <dbReference type="Google" id="ProtNLM"/>
    </source>
</evidence>
<evidence type="ECO:0000313" key="2">
    <source>
        <dbReference type="EMBL" id="KAF9456900.1"/>
    </source>
</evidence>
<reference evidence="2" key="1">
    <citation type="submission" date="2020-11" db="EMBL/GenBank/DDBJ databases">
        <authorList>
            <consortium name="DOE Joint Genome Institute"/>
            <person name="Ahrendt S."/>
            <person name="Riley R."/>
            <person name="Andreopoulos W."/>
            <person name="Labutti K."/>
            <person name="Pangilinan J."/>
            <person name="Ruiz-Duenas F.J."/>
            <person name="Barrasa J.M."/>
            <person name="Sanchez-Garcia M."/>
            <person name="Camarero S."/>
            <person name="Miyauchi S."/>
            <person name="Serrano A."/>
            <person name="Linde D."/>
            <person name="Babiker R."/>
            <person name="Drula E."/>
            <person name="Ayuso-Fernandez I."/>
            <person name="Pacheco R."/>
            <person name="Padilla G."/>
            <person name="Ferreira P."/>
            <person name="Barriuso J."/>
            <person name="Kellner H."/>
            <person name="Castanera R."/>
            <person name="Alfaro M."/>
            <person name="Ramirez L."/>
            <person name="Pisabarro A.G."/>
            <person name="Kuo A."/>
            <person name="Tritt A."/>
            <person name="Lipzen A."/>
            <person name="He G."/>
            <person name="Yan M."/>
            <person name="Ng V."/>
            <person name="Cullen D."/>
            <person name="Martin F."/>
            <person name="Rosso M.-N."/>
            <person name="Henrissat B."/>
            <person name="Hibbett D."/>
            <person name="Martinez A.T."/>
            <person name="Grigoriev I.V."/>
        </authorList>
    </citation>
    <scope>NUCLEOTIDE SEQUENCE</scope>
    <source>
        <strain evidence="2">CBS 247.69</strain>
    </source>
</reference>
<proteinExistence type="predicted"/>